<dbReference type="InterPro" id="IPR028883">
    <property type="entry name" value="tRNA_aden_deaminase"/>
</dbReference>
<dbReference type="InterPro" id="IPR002125">
    <property type="entry name" value="CMP_dCMP_dom"/>
</dbReference>
<feature type="binding site" evidence="8">
    <location>
        <position position="86"/>
    </location>
    <ligand>
        <name>Zn(2+)</name>
        <dbReference type="ChEBI" id="CHEBI:29105"/>
        <note>catalytic</note>
    </ligand>
</feature>
<comment type="caution">
    <text evidence="10">The sequence shown here is derived from an EMBL/GenBank/DDBJ whole genome shotgun (WGS) entry which is preliminary data.</text>
</comment>
<evidence type="ECO:0000256" key="4">
    <source>
        <dbReference type="ARBA" id="ARBA00022723"/>
    </source>
</evidence>
<dbReference type="GO" id="GO:0002100">
    <property type="term" value="P:tRNA wobble adenosine to inosine editing"/>
    <property type="evidence" value="ECO:0007669"/>
    <property type="project" value="UniProtKB-UniRule"/>
</dbReference>
<dbReference type="SUPFAM" id="SSF53927">
    <property type="entry name" value="Cytidine deaminase-like"/>
    <property type="match status" value="1"/>
</dbReference>
<comment type="similarity">
    <text evidence="1">Belongs to the cytidine and deoxycytidylate deaminase family. ADAT2 subfamily.</text>
</comment>
<dbReference type="PANTHER" id="PTHR11079:SF202">
    <property type="entry name" value="TRNA-SPECIFIC ADENOSINE DEAMINASE"/>
    <property type="match status" value="1"/>
</dbReference>
<sequence>MQDDEYWMDRALALAERAGDEGEVPVGALVVRDGQLLGEGWNRPIGAHDPTGHAEVNALRDAAARQGNYRLPGATLYVTIEPCTMCFGALMHARIARLVYGAREPRAGVCESQLGLPERTFYNHRVEVVSGVAAERAAGLLRDFFRERRVRDADRGPDRG</sequence>
<evidence type="ECO:0000256" key="3">
    <source>
        <dbReference type="ARBA" id="ARBA00022694"/>
    </source>
</evidence>
<evidence type="ECO:0000313" key="11">
    <source>
        <dbReference type="Proteomes" id="UP001108027"/>
    </source>
</evidence>
<feature type="domain" description="CMP/dCMP-type deaminase" evidence="9">
    <location>
        <begin position="2"/>
        <end position="112"/>
    </location>
</feature>
<keyword evidence="3 8" id="KW-0819">tRNA processing</keyword>
<comment type="catalytic activity">
    <reaction evidence="7 8">
        <text>adenosine(34) in tRNA + H2O + H(+) = inosine(34) in tRNA + NH4(+)</text>
        <dbReference type="Rhea" id="RHEA:43168"/>
        <dbReference type="Rhea" id="RHEA-COMP:10373"/>
        <dbReference type="Rhea" id="RHEA-COMP:10374"/>
        <dbReference type="ChEBI" id="CHEBI:15377"/>
        <dbReference type="ChEBI" id="CHEBI:15378"/>
        <dbReference type="ChEBI" id="CHEBI:28938"/>
        <dbReference type="ChEBI" id="CHEBI:74411"/>
        <dbReference type="ChEBI" id="CHEBI:82852"/>
        <dbReference type="EC" id="3.5.4.33"/>
    </reaction>
</comment>
<feature type="active site" description="Proton donor" evidence="8">
    <location>
        <position position="55"/>
    </location>
</feature>
<keyword evidence="6 8" id="KW-0862">Zinc</keyword>
<dbReference type="EMBL" id="JAJGNA010000004">
    <property type="protein sequence ID" value="MCC4308084.1"/>
    <property type="molecule type" value="Genomic_DNA"/>
</dbReference>
<dbReference type="RefSeq" id="WP_228233396.1">
    <property type="nucleotide sequence ID" value="NZ_JAJGNA010000004.1"/>
</dbReference>
<dbReference type="HAMAP" id="MF_00972">
    <property type="entry name" value="tRNA_aden_deaminase"/>
    <property type="match status" value="1"/>
</dbReference>
<evidence type="ECO:0000256" key="5">
    <source>
        <dbReference type="ARBA" id="ARBA00022801"/>
    </source>
</evidence>
<keyword evidence="5 8" id="KW-0378">Hydrolase</keyword>
<dbReference type="Proteomes" id="UP001108027">
    <property type="component" value="Unassembled WGS sequence"/>
</dbReference>
<evidence type="ECO:0000256" key="1">
    <source>
        <dbReference type="ARBA" id="ARBA00010669"/>
    </source>
</evidence>
<dbReference type="NCBIfam" id="NF008113">
    <property type="entry name" value="PRK10860.1"/>
    <property type="match status" value="1"/>
</dbReference>
<dbReference type="FunFam" id="3.40.140.10:FF:000005">
    <property type="entry name" value="tRNA-specific adenosine deaminase"/>
    <property type="match status" value="1"/>
</dbReference>
<evidence type="ECO:0000256" key="8">
    <source>
        <dbReference type="HAMAP-Rule" id="MF_00972"/>
    </source>
</evidence>
<keyword evidence="4 8" id="KW-0479">Metal-binding</keyword>
<name>A0A9Q3YLT4_9GAMM</name>
<organism evidence="10 11">
    <name type="scientific">Alloalcanivorax marinus</name>
    <dbReference type="NCBI Taxonomy" id="1177169"/>
    <lineage>
        <taxon>Bacteria</taxon>
        <taxon>Pseudomonadati</taxon>
        <taxon>Pseudomonadota</taxon>
        <taxon>Gammaproteobacteria</taxon>
        <taxon>Oceanospirillales</taxon>
        <taxon>Alcanivoracaceae</taxon>
        <taxon>Alloalcanivorax</taxon>
    </lineage>
</organism>
<comment type="subunit">
    <text evidence="2 8">Homodimer.</text>
</comment>
<evidence type="ECO:0000256" key="6">
    <source>
        <dbReference type="ARBA" id="ARBA00022833"/>
    </source>
</evidence>
<dbReference type="PROSITE" id="PS51747">
    <property type="entry name" value="CYT_DCMP_DEAMINASES_2"/>
    <property type="match status" value="1"/>
</dbReference>
<gene>
    <name evidence="8 10" type="primary">tadA</name>
    <name evidence="10" type="ORF">LL252_05820</name>
</gene>
<evidence type="ECO:0000256" key="7">
    <source>
        <dbReference type="ARBA" id="ARBA00048045"/>
    </source>
</evidence>
<feature type="binding site" evidence="8">
    <location>
        <position position="53"/>
    </location>
    <ligand>
        <name>Zn(2+)</name>
        <dbReference type="ChEBI" id="CHEBI:29105"/>
        <note>catalytic</note>
    </ligand>
</feature>
<comment type="cofactor">
    <cofactor evidence="8">
        <name>Zn(2+)</name>
        <dbReference type="ChEBI" id="CHEBI:29105"/>
    </cofactor>
    <text evidence="8">Binds 1 zinc ion per subunit.</text>
</comment>
<dbReference type="EC" id="3.5.4.33" evidence="8"/>
<dbReference type="InterPro" id="IPR016192">
    <property type="entry name" value="APOBEC/CMP_deaminase_Zn-bd"/>
</dbReference>
<protein>
    <recommendedName>
        <fullName evidence="8">tRNA-specific adenosine deaminase</fullName>
        <ecNumber evidence="8">3.5.4.33</ecNumber>
    </recommendedName>
</protein>
<keyword evidence="11" id="KW-1185">Reference proteome</keyword>
<proteinExistence type="inferred from homology"/>
<feature type="binding site" evidence="8">
    <location>
        <position position="83"/>
    </location>
    <ligand>
        <name>Zn(2+)</name>
        <dbReference type="ChEBI" id="CHEBI:29105"/>
        <note>catalytic</note>
    </ligand>
</feature>
<dbReference type="AlphaFoldDB" id="A0A9Q3YLT4"/>
<dbReference type="GO" id="GO:0008270">
    <property type="term" value="F:zinc ion binding"/>
    <property type="evidence" value="ECO:0007669"/>
    <property type="project" value="UniProtKB-UniRule"/>
</dbReference>
<comment type="function">
    <text evidence="8">Catalyzes the deamination of adenosine to inosine at the wobble position 34 of tRNA(Arg2).</text>
</comment>
<dbReference type="PROSITE" id="PS00903">
    <property type="entry name" value="CYT_DCMP_DEAMINASES_1"/>
    <property type="match status" value="1"/>
</dbReference>
<dbReference type="InterPro" id="IPR016193">
    <property type="entry name" value="Cytidine_deaminase-like"/>
</dbReference>
<evidence type="ECO:0000256" key="2">
    <source>
        <dbReference type="ARBA" id="ARBA00011738"/>
    </source>
</evidence>
<dbReference type="GO" id="GO:0052717">
    <property type="term" value="F:tRNA-specific adenosine-34 deaminase activity"/>
    <property type="evidence" value="ECO:0007669"/>
    <property type="project" value="UniProtKB-UniRule"/>
</dbReference>
<accession>A0A9Q3YLT4</accession>
<dbReference type="CDD" id="cd01285">
    <property type="entry name" value="nucleoside_deaminase"/>
    <property type="match status" value="1"/>
</dbReference>
<dbReference type="PANTHER" id="PTHR11079">
    <property type="entry name" value="CYTOSINE DEAMINASE FAMILY MEMBER"/>
    <property type="match status" value="1"/>
</dbReference>
<dbReference type="Gene3D" id="3.40.140.10">
    <property type="entry name" value="Cytidine Deaminase, domain 2"/>
    <property type="match status" value="1"/>
</dbReference>
<evidence type="ECO:0000259" key="9">
    <source>
        <dbReference type="PROSITE" id="PS51747"/>
    </source>
</evidence>
<reference evidence="10" key="1">
    <citation type="submission" date="2021-10" db="EMBL/GenBank/DDBJ databases">
        <title>The diversity and Nitrogen Metabolism of Culturable Nitrate-Utilizing Bacteria Within the Oxygen Minimum Zone of the Changjiang (Yangtze River)Estuary.</title>
        <authorList>
            <person name="Zhang D."/>
            <person name="Zheng J."/>
            <person name="Liu S."/>
            <person name="He W."/>
        </authorList>
    </citation>
    <scope>NUCLEOTIDE SEQUENCE</scope>
    <source>
        <strain evidence="10">FXH-223</strain>
    </source>
</reference>
<evidence type="ECO:0000313" key="10">
    <source>
        <dbReference type="EMBL" id="MCC4308084.1"/>
    </source>
</evidence>
<dbReference type="Pfam" id="PF00383">
    <property type="entry name" value="dCMP_cyt_deam_1"/>
    <property type="match status" value="1"/>
</dbReference>